<sequence length="456" mass="52015">ARSRPPSRLASHPQRAPAGRRRRHLAPVARAAQGRRARGRDADRRGARRHPGLGGAAVRAAPADLRGHRPRARGRGPARRAVPARPDARRNRRACGRRSAHARAARRGAAPQPSPDLRPVRHRRLEPPRPRGGARRRRAARTGLQPALHLRPSRPREDAPPALDRQLRRGLRRRAHLPLHHRRGVHQRLHRRAAHRRDRRLQGGAPRRGRAPGRRRPVPREQGQDRGGVLPHVQRAARRRLAARTDLRPAPARHERARGPSAGALRGRPRVRRATARLRHPPHHPAQARAAGRHPRRRARRPRRHRRARSPQHPRARGRAHPGRRLRLADRATRRRRSRRRGPRRALSRPAPARPHRRGHPAPDLRGVRRLPRGHALPAPRRPSRVGPPGGHVPHARADRPDAPRHRPRLREPQPHDRPARLPAHRRAHGCRPRGVRPRRLPHPRAPGGRRRPPRL</sequence>
<feature type="non-terminal residue" evidence="2">
    <location>
        <position position="1"/>
    </location>
</feature>
<feature type="compositionally biased region" description="Basic and acidic residues" evidence="1">
    <location>
        <begin position="243"/>
        <end position="258"/>
    </location>
</feature>
<feature type="region of interest" description="Disordered" evidence="1">
    <location>
        <begin position="1"/>
        <end position="456"/>
    </location>
</feature>
<name>A0A6J4TZ14_9ACTN</name>
<protein>
    <submittedName>
        <fullName evidence="2">Chromosomal replication initiator protein DnaA</fullName>
    </submittedName>
</protein>
<feature type="compositionally biased region" description="Basic residues" evidence="1">
    <location>
        <begin position="423"/>
        <end position="456"/>
    </location>
</feature>
<accession>A0A6J4TZ14</accession>
<dbReference type="AlphaFoldDB" id="A0A6J4TZ14"/>
<dbReference type="EMBL" id="CADCVS010000537">
    <property type="protein sequence ID" value="CAA9534603.1"/>
    <property type="molecule type" value="Genomic_DNA"/>
</dbReference>
<feature type="compositionally biased region" description="Basic residues" evidence="1">
    <location>
        <begin position="207"/>
        <end position="217"/>
    </location>
</feature>
<feature type="compositionally biased region" description="Basic residues" evidence="1">
    <location>
        <begin position="90"/>
        <end position="106"/>
    </location>
</feature>
<gene>
    <name evidence="2" type="ORF">AVDCRST_MAG30-4103</name>
</gene>
<feature type="compositionally biased region" description="Basic residues" evidence="1">
    <location>
        <begin position="68"/>
        <end position="78"/>
    </location>
</feature>
<evidence type="ECO:0000313" key="2">
    <source>
        <dbReference type="EMBL" id="CAA9534603.1"/>
    </source>
</evidence>
<feature type="compositionally biased region" description="Basic residues" evidence="1">
    <location>
        <begin position="168"/>
        <end position="199"/>
    </location>
</feature>
<feature type="compositionally biased region" description="Basic residues" evidence="1">
    <location>
        <begin position="333"/>
        <end position="347"/>
    </location>
</feature>
<evidence type="ECO:0000256" key="1">
    <source>
        <dbReference type="SAM" id="MobiDB-lite"/>
    </source>
</evidence>
<reference evidence="2" key="1">
    <citation type="submission" date="2020-02" db="EMBL/GenBank/DDBJ databases">
        <authorList>
            <person name="Meier V. D."/>
        </authorList>
    </citation>
    <scope>NUCLEOTIDE SEQUENCE</scope>
    <source>
        <strain evidence="2">AVDCRST_MAG30</strain>
    </source>
</reference>
<organism evidence="2">
    <name type="scientific">uncultured Solirubrobacteraceae bacterium</name>
    <dbReference type="NCBI Taxonomy" id="1162706"/>
    <lineage>
        <taxon>Bacteria</taxon>
        <taxon>Bacillati</taxon>
        <taxon>Actinomycetota</taxon>
        <taxon>Thermoleophilia</taxon>
        <taxon>Solirubrobacterales</taxon>
        <taxon>Solirubrobacteraceae</taxon>
        <taxon>environmental samples</taxon>
    </lineage>
</organism>
<feature type="compositionally biased region" description="Basic residues" evidence="1">
    <location>
        <begin position="291"/>
        <end position="326"/>
    </location>
</feature>
<feature type="compositionally biased region" description="Basic residues" evidence="1">
    <location>
        <begin position="267"/>
        <end position="283"/>
    </location>
</feature>
<feature type="compositionally biased region" description="Basic and acidic residues" evidence="1">
    <location>
        <begin position="396"/>
        <end position="420"/>
    </location>
</feature>
<feature type="non-terminal residue" evidence="2">
    <location>
        <position position="456"/>
    </location>
</feature>
<proteinExistence type="predicted"/>